<dbReference type="EMBL" id="JXTC01000028">
    <property type="protein sequence ID" value="PON97989.1"/>
    <property type="molecule type" value="Genomic_DNA"/>
</dbReference>
<name>A0A2P5FJM7_TREOI</name>
<evidence type="ECO:0000313" key="1">
    <source>
        <dbReference type="EMBL" id="PON97989.1"/>
    </source>
</evidence>
<organism evidence="1 2">
    <name type="scientific">Trema orientale</name>
    <name type="common">Charcoal tree</name>
    <name type="synonym">Celtis orientalis</name>
    <dbReference type="NCBI Taxonomy" id="63057"/>
    <lineage>
        <taxon>Eukaryota</taxon>
        <taxon>Viridiplantae</taxon>
        <taxon>Streptophyta</taxon>
        <taxon>Embryophyta</taxon>
        <taxon>Tracheophyta</taxon>
        <taxon>Spermatophyta</taxon>
        <taxon>Magnoliopsida</taxon>
        <taxon>eudicotyledons</taxon>
        <taxon>Gunneridae</taxon>
        <taxon>Pentapetalae</taxon>
        <taxon>rosids</taxon>
        <taxon>fabids</taxon>
        <taxon>Rosales</taxon>
        <taxon>Cannabaceae</taxon>
        <taxon>Trema</taxon>
    </lineage>
</organism>
<comment type="caution">
    <text evidence="1">The sequence shown here is derived from an EMBL/GenBank/DDBJ whole genome shotgun (WGS) entry which is preliminary data.</text>
</comment>
<dbReference type="AlphaFoldDB" id="A0A2P5FJM7"/>
<dbReference type="InParanoid" id="A0A2P5FJM7"/>
<proteinExistence type="predicted"/>
<accession>A0A2P5FJM7</accession>
<protein>
    <submittedName>
        <fullName evidence="1">Uncharacterized protein</fullName>
    </submittedName>
</protein>
<reference evidence="2" key="1">
    <citation type="submission" date="2016-06" db="EMBL/GenBank/DDBJ databases">
        <title>Parallel loss of symbiosis genes in relatives of nitrogen-fixing non-legume Parasponia.</title>
        <authorList>
            <person name="Van Velzen R."/>
            <person name="Holmer R."/>
            <person name="Bu F."/>
            <person name="Rutten L."/>
            <person name="Van Zeijl A."/>
            <person name="Liu W."/>
            <person name="Santuari L."/>
            <person name="Cao Q."/>
            <person name="Sharma T."/>
            <person name="Shen D."/>
            <person name="Roswanjaya Y."/>
            <person name="Wardhani T."/>
            <person name="Kalhor M.S."/>
            <person name="Jansen J."/>
            <person name="Van den Hoogen J."/>
            <person name="Gungor B."/>
            <person name="Hartog M."/>
            <person name="Hontelez J."/>
            <person name="Verver J."/>
            <person name="Yang W.-C."/>
            <person name="Schijlen E."/>
            <person name="Repin R."/>
            <person name="Schilthuizen M."/>
            <person name="Schranz E."/>
            <person name="Heidstra R."/>
            <person name="Miyata K."/>
            <person name="Fedorova E."/>
            <person name="Kohlen W."/>
            <person name="Bisseling T."/>
            <person name="Smit S."/>
            <person name="Geurts R."/>
        </authorList>
    </citation>
    <scope>NUCLEOTIDE SEQUENCE [LARGE SCALE GENOMIC DNA]</scope>
    <source>
        <strain evidence="2">cv. RG33-2</strain>
    </source>
</reference>
<gene>
    <name evidence="1" type="ORF">TorRG33x02_063040</name>
</gene>
<dbReference type="Proteomes" id="UP000237000">
    <property type="component" value="Unassembled WGS sequence"/>
</dbReference>
<keyword evidence="2" id="KW-1185">Reference proteome</keyword>
<sequence>ANKTRSENILVVPYEIGLLPDVAEEAVGYLRPKVHRTLRKKIGPRDSHLVLRHPARASRAERVVKRRAVVPLHGVEDLPELLVVDVDVSAPRPVVPEVRQVDFVFVRQVHEHQRVELLRPRQWTRARAR</sequence>
<evidence type="ECO:0000313" key="2">
    <source>
        <dbReference type="Proteomes" id="UP000237000"/>
    </source>
</evidence>
<feature type="non-terminal residue" evidence="1">
    <location>
        <position position="1"/>
    </location>
</feature>